<evidence type="ECO:0000313" key="2">
    <source>
        <dbReference type="Proteomes" id="UP001060085"/>
    </source>
</evidence>
<keyword evidence="2" id="KW-1185">Reference proteome</keyword>
<organism evidence="1 2">
    <name type="scientific">Catharanthus roseus</name>
    <name type="common">Madagascar periwinkle</name>
    <name type="synonym">Vinca rosea</name>
    <dbReference type="NCBI Taxonomy" id="4058"/>
    <lineage>
        <taxon>Eukaryota</taxon>
        <taxon>Viridiplantae</taxon>
        <taxon>Streptophyta</taxon>
        <taxon>Embryophyta</taxon>
        <taxon>Tracheophyta</taxon>
        <taxon>Spermatophyta</taxon>
        <taxon>Magnoliopsida</taxon>
        <taxon>eudicotyledons</taxon>
        <taxon>Gunneridae</taxon>
        <taxon>Pentapetalae</taxon>
        <taxon>asterids</taxon>
        <taxon>lamiids</taxon>
        <taxon>Gentianales</taxon>
        <taxon>Apocynaceae</taxon>
        <taxon>Rauvolfioideae</taxon>
        <taxon>Vinceae</taxon>
        <taxon>Catharanthinae</taxon>
        <taxon>Catharanthus</taxon>
    </lineage>
</organism>
<protein>
    <submittedName>
        <fullName evidence="1">Uncharacterized protein</fullName>
    </submittedName>
</protein>
<proteinExistence type="predicted"/>
<accession>A0ACC0C4A1</accession>
<dbReference type="EMBL" id="CM044701">
    <property type="protein sequence ID" value="KAI5679664.1"/>
    <property type="molecule type" value="Genomic_DNA"/>
</dbReference>
<dbReference type="Proteomes" id="UP001060085">
    <property type="component" value="Linkage Group LG01"/>
</dbReference>
<comment type="caution">
    <text evidence="1">The sequence shown here is derived from an EMBL/GenBank/DDBJ whole genome shotgun (WGS) entry which is preliminary data.</text>
</comment>
<reference evidence="2" key="1">
    <citation type="journal article" date="2023" name="Nat. Plants">
        <title>Single-cell RNA sequencing provides a high-resolution roadmap for understanding the multicellular compartmentation of specialized metabolism.</title>
        <authorList>
            <person name="Sun S."/>
            <person name="Shen X."/>
            <person name="Li Y."/>
            <person name="Li Y."/>
            <person name="Wang S."/>
            <person name="Li R."/>
            <person name="Zhang H."/>
            <person name="Shen G."/>
            <person name="Guo B."/>
            <person name="Wei J."/>
            <person name="Xu J."/>
            <person name="St-Pierre B."/>
            <person name="Chen S."/>
            <person name="Sun C."/>
        </authorList>
    </citation>
    <scope>NUCLEOTIDE SEQUENCE [LARGE SCALE GENOMIC DNA]</scope>
</reference>
<name>A0ACC0C4A1_CATRO</name>
<gene>
    <name evidence="1" type="ORF">M9H77_00891</name>
</gene>
<evidence type="ECO:0000313" key="1">
    <source>
        <dbReference type="EMBL" id="KAI5679664.1"/>
    </source>
</evidence>
<sequence>MKKPSLLLKASSSSSSSSLPHQLILKLKPSFSLFNSSTAILSLLLFPLPFLRRFLSISSSMEPFPLNYALPASLFPWDDDTINAAFDSASKTSQSPPQSQSSISADSLYLVTYSWWNEASGAIFGSGEIIGVLYDTTSCLKNKKFEKDDFTSEVESEIVLEMRTPAQTGTAEEEGASGSGSSTDISLALISYWMHNDRNDVGVLLPDRLDDIFSLRTRLSSMIKENLLYIRINQKDNEIRAFQRACDIFCIESGLVSSLVDVHVTLFGVCTLVPKEKAKDWMMMNNKSLSVLFVAQLKIWDFSGQTSQFIMNEKILVSVSDQPGDESLLKLEVYGLSLIEARESKREKLMAEQFKNGSTDDAQSSSLVKHGVHSNACTMGLTGLTNLGNTCFMNSAVQCLAHTTELVDYFLSDFHKDLNFVNPLGMKGNLAREFGGLLRMLWTPGAPAVAPREFKSVIAGFAPQFSGCHMHDSQEFLFFLLDGLHEDLNRVKSKPYIEMKDGDVRPDEEVADELWRNHLALNDSIIADLFLVMSVLDCPYFYSPGITRITRSCFFDKLFEEYFLFVNLLKETKMFSSEGQHRSRIVCHVCKTMSTTFDPFMLLSLPLPSMKLRTMTLTIVSTDGTALPYRVTVTVPKIGKLKDLVQALSLACSLGDDERLLVAEVYDHTILYFLDDPSDTLELIRDVDQFVAYRLPKEFKSSPLVVFTHQHEAKSVLRGHSPLKKFGIPLVSRMSNSSGGIEMRKEFLKLLRPFLKSMQKSSNDNDDIRNIDKEDQRMEDAILDQEENLHSEFDSDSTSTSKHYDIHMNEPVPFRKSPNAVNVLVSWPEEMIEDYETPLLNSLPEVCKPALRLKKHQECVSLYNCLDAFLNEEPLGPNDMRCPSCKCHRVANKKLDLWRLPRILVLLLKRFSNNDFRNKIEDFVDFPIDDFDLSNYMVHNNSSISDHYMLYAVSNHIGGGTGSGHYTACAENRGWHEFDDENVFSELIDEQIKTSNAYVLFYRRISDTTV</sequence>